<feature type="compositionally biased region" description="Basic and acidic residues" evidence="1">
    <location>
        <begin position="219"/>
        <end position="243"/>
    </location>
</feature>
<feature type="domain" description="No apical meristem-associated C-terminal" evidence="2">
    <location>
        <begin position="165"/>
        <end position="309"/>
    </location>
</feature>
<keyword evidence="4" id="KW-1185">Reference proteome</keyword>
<dbReference type="EMBL" id="CM031811">
    <property type="protein sequence ID" value="KAG6661549.1"/>
    <property type="molecule type" value="Genomic_DNA"/>
</dbReference>
<reference evidence="3" key="1">
    <citation type="submission" date="2020-12" db="EMBL/GenBank/DDBJ databases">
        <title>WGS assembly of Carya illinoinensis cv. Pawnee.</title>
        <authorList>
            <person name="Platts A."/>
            <person name="Shu S."/>
            <person name="Wright S."/>
            <person name="Barry K."/>
            <person name="Edger P."/>
            <person name="Pires J.C."/>
            <person name="Schmutz J."/>
        </authorList>
    </citation>
    <scope>NUCLEOTIDE SEQUENCE</scope>
    <source>
        <tissue evidence="3">Leaf</tissue>
    </source>
</reference>
<dbReference type="InterPro" id="IPR029466">
    <property type="entry name" value="NAM-associated_C"/>
</dbReference>
<evidence type="ECO:0000259" key="2">
    <source>
        <dbReference type="Pfam" id="PF14303"/>
    </source>
</evidence>
<evidence type="ECO:0000313" key="4">
    <source>
        <dbReference type="Proteomes" id="UP000811609"/>
    </source>
</evidence>
<accession>A0A8T1R4V5</accession>
<evidence type="ECO:0000313" key="3">
    <source>
        <dbReference type="EMBL" id="KAG6661549.1"/>
    </source>
</evidence>
<gene>
    <name evidence="3" type="ORF">CIPAW_03G181800</name>
</gene>
<organism evidence="3 4">
    <name type="scientific">Carya illinoinensis</name>
    <name type="common">Pecan</name>
    <dbReference type="NCBI Taxonomy" id="32201"/>
    <lineage>
        <taxon>Eukaryota</taxon>
        <taxon>Viridiplantae</taxon>
        <taxon>Streptophyta</taxon>
        <taxon>Embryophyta</taxon>
        <taxon>Tracheophyta</taxon>
        <taxon>Spermatophyta</taxon>
        <taxon>Magnoliopsida</taxon>
        <taxon>eudicotyledons</taxon>
        <taxon>Gunneridae</taxon>
        <taxon>Pentapetalae</taxon>
        <taxon>rosids</taxon>
        <taxon>fabids</taxon>
        <taxon>Fagales</taxon>
        <taxon>Juglandaceae</taxon>
        <taxon>Carya</taxon>
    </lineage>
</organism>
<comment type="caution">
    <text evidence="3">The sequence shown here is derived from an EMBL/GenBank/DDBJ whole genome shotgun (WGS) entry which is preliminary data.</text>
</comment>
<dbReference type="Proteomes" id="UP000811609">
    <property type="component" value="Chromosome 3"/>
</dbReference>
<sequence length="320" mass="37202">MDSHLLDDPFFTTLLQSGGEGIINCNMARVLHDNVEAEVEVTQPEGPVRARTKLSQRGVSFTVEEDNLLVSGWLNISIDAIRGTDQKSIQLWIRIHDYFNTYKKLNWPERSVGSLTNRGSTIQKATNKFCCCLAQVESMHPSGTNEQDKIDKAKALYRSTQKSNYNLDHCWNLLRHQPKWQVHMDNLPTKRKTGCSIVPAAIVIDVEENESMSTNLERPLGKKSEKQRERKRKHEESCNSQFDEKLSNMESDRRIMMIERREATMKADRDRAEIISLKKKKMEMEIMMLNLDNMNAVQREYFKSIQIEILEKHRNELNEM</sequence>
<dbReference type="Pfam" id="PF14303">
    <property type="entry name" value="NAM-associated"/>
    <property type="match status" value="1"/>
</dbReference>
<dbReference type="PANTHER" id="PTHR45125:SF3">
    <property type="entry name" value="NO-APICAL-MERISTEM-ASSOCIATED CARBOXY-TERMINAL DOMAIN PROTEIN"/>
    <property type="match status" value="1"/>
</dbReference>
<name>A0A8T1R4V5_CARIL</name>
<dbReference type="AlphaFoldDB" id="A0A8T1R4V5"/>
<proteinExistence type="predicted"/>
<protein>
    <recommendedName>
        <fullName evidence="2">No apical meristem-associated C-terminal domain-containing protein</fullName>
    </recommendedName>
</protein>
<dbReference type="PANTHER" id="PTHR45125">
    <property type="entry name" value="F21J9.4-RELATED"/>
    <property type="match status" value="1"/>
</dbReference>
<feature type="region of interest" description="Disordered" evidence="1">
    <location>
        <begin position="212"/>
        <end position="243"/>
    </location>
</feature>
<evidence type="ECO:0000256" key="1">
    <source>
        <dbReference type="SAM" id="MobiDB-lite"/>
    </source>
</evidence>